<evidence type="ECO:0000256" key="1">
    <source>
        <dbReference type="ARBA" id="ARBA00001526"/>
    </source>
</evidence>
<dbReference type="InterPro" id="IPR012338">
    <property type="entry name" value="Beta-lactam/transpept-like"/>
</dbReference>
<evidence type="ECO:0000313" key="4">
    <source>
        <dbReference type="Proteomes" id="UP001058533"/>
    </source>
</evidence>
<dbReference type="Proteomes" id="UP001058533">
    <property type="component" value="Chromosome"/>
</dbReference>
<dbReference type="Gene3D" id="3.40.710.10">
    <property type="entry name" value="DD-peptidase/beta-lactamase superfamily"/>
    <property type="match status" value="1"/>
</dbReference>
<keyword evidence="4" id="KW-1185">Reference proteome</keyword>
<dbReference type="EMBL" id="CP101740">
    <property type="protein sequence ID" value="UUL82695.1"/>
    <property type="molecule type" value="Genomic_DNA"/>
</dbReference>
<evidence type="ECO:0000259" key="2">
    <source>
        <dbReference type="Pfam" id="PF13354"/>
    </source>
</evidence>
<gene>
    <name evidence="3" type="ORF">NMP03_00110</name>
</gene>
<reference evidence="3" key="1">
    <citation type="submission" date="2022-07" db="EMBL/GenBank/DDBJ databases">
        <title>Sphingomonas sp. nov., a novel bacterium isolated from the north slope of the Mount Everest.</title>
        <authorList>
            <person name="Cui X."/>
            <person name="Liu Y."/>
        </authorList>
    </citation>
    <scope>NUCLEOTIDE SEQUENCE</scope>
    <source>
        <strain evidence="3">S5-59</strain>
    </source>
</reference>
<organism evidence="3 4">
    <name type="scientific">Sphingomonas qomolangmaensis</name>
    <dbReference type="NCBI Taxonomy" id="2918765"/>
    <lineage>
        <taxon>Bacteria</taxon>
        <taxon>Pseudomonadati</taxon>
        <taxon>Pseudomonadota</taxon>
        <taxon>Alphaproteobacteria</taxon>
        <taxon>Sphingomonadales</taxon>
        <taxon>Sphingomonadaceae</taxon>
        <taxon>Sphingomonas</taxon>
    </lineage>
</organism>
<keyword evidence="3" id="KW-0378">Hydrolase</keyword>
<accession>A0ABY5LA66</accession>
<comment type="catalytic activity">
    <reaction evidence="1">
        <text>a beta-lactam + H2O = a substituted beta-amino acid</text>
        <dbReference type="Rhea" id="RHEA:20401"/>
        <dbReference type="ChEBI" id="CHEBI:15377"/>
        <dbReference type="ChEBI" id="CHEBI:35627"/>
        <dbReference type="ChEBI" id="CHEBI:140347"/>
        <dbReference type="EC" id="3.5.2.6"/>
    </reaction>
</comment>
<dbReference type="PANTHER" id="PTHR35333:SF5">
    <property type="entry name" value="CONSERVED LIPOPROTEIN LPQF-RELATED"/>
    <property type="match status" value="1"/>
</dbReference>
<dbReference type="PANTHER" id="PTHR35333">
    <property type="entry name" value="BETA-LACTAMASE"/>
    <property type="match status" value="1"/>
</dbReference>
<dbReference type="SUPFAM" id="SSF56601">
    <property type="entry name" value="beta-lactamase/transpeptidase-like"/>
    <property type="match status" value="1"/>
</dbReference>
<feature type="domain" description="Beta-lactamase class A catalytic" evidence="2">
    <location>
        <begin position="131"/>
        <end position="235"/>
    </location>
</feature>
<dbReference type="Pfam" id="PF13354">
    <property type="entry name" value="Beta-lactamase2"/>
    <property type="match status" value="1"/>
</dbReference>
<name>A0ABY5LA66_9SPHN</name>
<dbReference type="GO" id="GO:0016787">
    <property type="term" value="F:hydrolase activity"/>
    <property type="evidence" value="ECO:0007669"/>
    <property type="project" value="UniProtKB-KW"/>
</dbReference>
<dbReference type="InterPro" id="IPR000871">
    <property type="entry name" value="Beta-lactam_class-A"/>
</dbReference>
<dbReference type="InterPro" id="IPR045155">
    <property type="entry name" value="Beta-lactam_cat"/>
</dbReference>
<sequence>MRAAQVVAILNGAGDYDTAFTATFRAQISRARFDAIAAQLRSQYGQATGVERIDVTNRLQAVVIIGYERGTATVSLSLDAAAPHAIGGLLITGTAPRGDSLERVTAELRALPGSTEIGIYALGADAPRVMAQLNADVAVPIGSAFKLWVLAELVAQVKAGERRWADVVPLGAASLPSGITQSWPAGSPMTLQSLATLMLSISDNTATDTLMTVLGRERIDARAVALGAPRTSLPVLATREAFTLKSADAAAVAGWATLTPADRRVRIAALPAKPLDPAMFSGTPLRPEIEWFASPAAMVATLDWLRREGDPTTLAMLAVHQPSPATRRFAYAGYKGGSEPGVLSLNHLVRDKQGRWYAVVAAWHRSDALVEEPTLAGIVDRALTVIATPFVSSEVEKPN</sequence>
<protein>
    <submittedName>
        <fullName evidence="3">Serine hydrolase</fullName>
    </submittedName>
</protein>
<dbReference type="RefSeq" id="WP_256506540.1">
    <property type="nucleotide sequence ID" value="NZ_CP101740.1"/>
</dbReference>
<evidence type="ECO:0000313" key="3">
    <source>
        <dbReference type="EMBL" id="UUL82695.1"/>
    </source>
</evidence>
<proteinExistence type="predicted"/>